<keyword evidence="3" id="KW-1185">Reference proteome</keyword>
<feature type="domain" description="3-keto-alpha-glucoside-1,2-lyase/3-keto-2-hydroxy-glucal hydratase" evidence="1">
    <location>
        <begin position="237"/>
        <end position="444"/>
    </location>
</feature>
<dbReference type="Pfam" id="PF06439">
    <property type="entry name" value="3keto-disac_hyd"/>
    <property type="match status" value="2"/>
</dbReference>
<protein>
    <recommendedName>
        <fullName evidence="1">3-keto-alpha-glucoside-1,2-lyase/3-keto-2-hydroxy-glucal hydratase domain-containing protein</fullName>
    </recommendedName>
</protein>
<organism evidence="2 3">
    <name type="scientific">Saltatorellus ferox</name>
    <dbReference type="NCBI Taxonomy" id="2528018"/>
    <lineage>
        <taxon>Bacteria</taxon>
        <taxon>Pseudomonadati</taxon>
        <taxon>Planctomycetota</taxon>
        <taxon>Planctomycetia</taxon>
        <taxon>Planctomycetia incertae sedis</taxon>
        <taxon>Saltatorellus</taxon>
    </lineage>
</organism>
<evidence type="ECO:0000313" key="2">
    <source>
        <dbReference type="EMBL" id="QDV05726.1"/>
    </source>
</evidence>
<dbReference type="EMBL" id="CP036434">
    <property type="protein sequence ID" value="QDV05726.1"/>
    <property type="molecule type" value="Genomic_DNA"/>
</dbReference>
<proteinExistence type="predicted"/>
<dbReference type="RefSeq" id="WP_145195273.1">
    <property type="nucleotide sequence ID" value="NZ_CP036434.1"/>
</dbReference>
<sequence length="454" mass="49378">MLLHTFLAPLALASVAGPAQQDHYGWIHLFDGKTLEGWTEKGGPYDGDADWSVENGVILGREAEGARGGLLYTEQLFGDFEFECDVKINAPFDSGIFVRMLPQKRGAQFTLDDRPGGELFGIYSNGYLFHQSGGDAAWRSGEWCHTRVRCVGHPMHLMGWIDGKLVVDYQVPEGMDEAFTPEGRIGIQVHGGMNDPEDAAVRFKNLRARRLPPMAGENFTVDESGMMTLTAVGEASGWQPLFNGVNLDGWVPNGGSGPMTAEAFEAAGYRARNGVIEALHSGTAGEIRTARTNYRNFQLRMDFQLTKLANSGVYLRSVDDGTNPSFNGTEVQILDDFNWEAASGSKLAPYQFTGGLYGAVAPSKSALRPIGEWNTYLITCVGSRMNCALNGTLLWDVDTATLEPKGGPPFAERAKAGFIGMQRHGSAAESESEVGASFRNLFIRELPEMGPSAR</sequence>
<name>A0A518ENR9_9BACT</name>
<dbReference type="OrthoDB" id="257393at2"/>
<gene>
    <name evidence="2" type="ORF">Poly30_12270</name>
</gene>
<dbReference type="Gene3D" id="2.60.120.560">
    <property type="entry name" value="Exo-inulinase, domain 1"/>
    <property type="match status" value="2"/>
</dbReference>
<reference evidence="2 3" key="1">
    <citation type="submission" date="2019-02" db="EMBL/GenBank/DDBJ databases">
        <title>Deep-cultivation of Planctomycetes and their phenomic and genomic characterization uncovers novel biology.</title>
        <authorList>
            <person name="Wiegand S."/>
            <person name="Jogler M."/>
            <person name="Boedeker C."/>
            <person name="Pinto D."/>
            <person name="Vollmers J."/>
            <person name="Rivas-Marin E."/>
            <person name="Kohn T."/>
            <person name="Peeters S.H."/>
            <person name="Heuer A."/>
            <person name="Rast P."/>
            <person name="Oberbeckmann S."/>
            <person name="Bunk B."/>
            <person name="Jeske O."/>
            <person name="Meyerdierks A."/>
            <person name="Storesund J.E."/>
            <person name="Kallscheuer N."/>
            <person name="Luecker S."/>
            <person name="Lage O.M."/>
            <person name="Pohl T."/>
            <person name="Merkel B.J."/>
            <person name="Hornburger P."/>
            <person name="Mueller R.-W."/>
            <person name="Bruemmer F."/>
            <person name="Labrenz M."/>
            <person name="Spormann A.M."/>
            <person name="Op den Camp H."/>
            <person name="Overmann J."/>
            <person name="Amann R."/>
            <person name="Jetten M.S.M."/>
            <person name="Mascher T."/>
            <person name="Medema M.H."/>
            <person name="Devos D.P."/>
            <person name="Kaster A.-K."/>
            <person name="Ovreas L."/>
            <person name="Rohde M."/>
            <person name="Galperin M.Y."/>
            <person name="Jogler C."/>
        </authorList>
    </citation>
    <scope>NUCLEOTIDE SEQUENCE [LARGE SCALE GENOMIC DNA]</scope>
    <source>
        <strain evidence="2 3">Poly30</strain>
    </source>
</reference>
<dbReference type="GO" id="GO:0016787">
    <property type="term" value="F:hydrolase activity"/>
    <property type="evidence" value="ECO:0007669"/>
    <property type="project" value="InterPro"/>
</dbReference>
<dbReference type="InterPro" id="IPR010496">
    <property type="entry name" value="AL/BT2_dom"/>
</dbReference>
<evidence type="ECO:0000259" key="1">
    <source>
        <dbReference type="Pfam" id="PF06439"/>
    </source>
</evidence>
<feature type="domain" description="3-keto-alpha-glucoside-1,2-lyase/3-keto-2-hydroxy-glucal hydratase" evidence="1">
    <location>
        <begin position="25"/>
        <end position="207"/>
    </location>
</feature>
<accession>A0A518ENR9</accession>
<dbReference type="Proteomes" id="UP000320390">
    <property type="component" value="Chromosome"/>
</dbReference>
<dbReference type="AlphaFoldDB" id="A0A518ENR9"/>
<evidence type="ECO:0000313" key="3">
    <source>
        <dbReference type="Proteomes" id="UP000320390"/>
    </source>
</evidence>